<comment type="catalytic activity">
    <reaction evidence="1">
        <text>ATP + protein L-histidine = ADP + protein N-phospho-L-histidine.</text>
        <dbReference type="EC" id="2.7.13.3"/>
    </reaction>
</comment>
<dbReference type="SUPFAM" id="SSF55874">
    <property type="entry name" value="ATPase domain of HSP90 chaperone/DNA topoisomerase II/histidine kinase"/>
    <property type="match status" value="1"/>
</dbReference>
<dbReference type="NCBIfam" id="TIGR00229">
    <property type="entry name" value="sensory_box"/>
    <property type="match status" value="2"/>
</dbReference>
<evidence type="ECO:0000259" key="9">
    <source>
        <dbReference type="PROSITE" id="PS50113"/>
    </source>
</evidence>
<protein>
    <recommendedName>
        <fullName evidence="2">histidine kinase</fullName>
        <ecNumber evidence="2">2.7.13.3</ecNumber>
    </recommendedName>
</protein>
<dbReference type="SMART" id="SM00388">
    <property type="entry name" value="HisKA"/>
    <property type="match status" value="1"/>
</dbReference>
<dbReference type="SUPFAM" id="SSF55785">
    <property type="entry name" value="PYP-like sensor domain (PAS domain)"/>
    <property type="match status" value="2"/>
</dbReference>
<dbReference type="Gene3D" id="1.10.287.130">
    <property type="match status" value="1"/>
</dbReference>
<gene>
    <name evidence="10" type="ORF">M0654_21265</name>
</gene>
<dbReference type="InterPro" id="IPR001789">
    <property type="entry name" value="Sig_transdc_resp-reg_receiver"/>
</dbReference>
<dbReference type="InterPro" id="IPR000014">
    <property type="entry name" value="PAS"/>
</dbReference>
<name>A0ABT0IX88_9HYPH</name>
<dbReference type="Gene3D" id="3.40.50.2300">
    <property type="match status" value="1"/>
</dbReference>
<dbReference type="PROSITE" id="PS50109">
    <property type="entry name" value="HIS_KIN"/>
    <property type="match status" value="1"/>
</dbReference>
<feature type="domain" description="PAS" evidence="8">
    <location>
        <begin position="1"/>
        <end position="51"/>
    </location>
</feature>
<keyword evidence="3 4" id="KW-0597">Phosphoprotein</keyword>
<dbReference type="InterPro" id="IPR011006">
    <property type="entry name" value="CheY-like_superfamily"/>
</dbReference>
<dbReference type="Gene3D" id="3.30.565.10">
    <property type="entry name" value="Histidine kinase-like ATPase, C-terminal domain"/>
    <property type="match status" value="1"/>
</dbReference>
<dbReference type="CDD" id="cd00130">
    <property type="entry name" value="PAS"/>
    <property type="match status" value="2"/>
</dbReference>
<evidence type="ECO:0000259" key="7">
    <source>
        <dbReference type="PROSITE" id="PS50110"/>
    </source>
</evidence>
<dbReference type="Pfam" id="PF08448">
    <property type="entry name" value="PAS_4"/>
    <property type="match status" value="1"/>
</dbReference>
<dbReference type="EC" id="2.7.13.3" evidence="2"/>
<evidence type="ECO:0000259" key="8">
    <source>
        <dbReference type="PROSITE" id="PS50112"/>
    </source>
</evidence>
<evidence type="ECO:0000259" key="6">
    <source>
        <dbReference type="PROSITE" id="PS50109"/>
    </source>
</evidence>
<dbReference type="Pfam" id="PF00072">
    <property type="entry name" value="Response_reg"/>
    <property type="match status" value="1"/>
</dbReference>
<feature type="domain" description="Response regulatory" evidence="7">
    <location>
        <begin position="509"/>
        <end position="620"/>
    </location>
</feature>
<evidence type="ECO:0000256" key="1">
    <source>
        <dbReference type="ARBA" id="ARBA00000085"/>
    </source>
</evidence>
<accession>A0ABT0IX88</accession>
<feature type="domain" description="PAS" evidence="8">
    <location>
        <begin position="121"/>
        <end position="194"/>
    </location>
</feature>
<organism evidence="10 11">
    <name type="scientific">Neorhizobium turbinariae</name>
    <dbReference type="NCBI Taxonomy" id="2937795"/>
    <lineage>
        <taxon>Bacteria</taxon>
        <taxon>Pseudomonadati</taxon>
        <taxon>Pseudomonadota</taxon>
        <taxon>Alphaproteobacteria</taxon>
        <taxon>Hyphomicrobiales</taxon>
        <taxon>Rhizobiaceae</taxon>
        <taxon>Rhizobium/Agrobacterium group</taxon>
        <taxon>Neorhizobium</taxon>
    </lineage>
</organism>
<dbReference type="SUPFAM" id="SSF47384">
    <property type="entry name" value="Homodimeric domain of signal transducing histidine kinase"/>
    <property type="match status" value="1"/>
</dbReference>
<dbReference type="InterPro" id="IPR004358">
    <property type="entry name" value="Sig_transdc_His_kin-like_C"/>
</dbReference>
<feature type="domain" description="PAC" evidence="9">
    <location>
        <begin position="68"/>
        <end position="120"/>
    </location>
</feature>
<evidence type="ECO:0000256" key="4">
    <source>
        <dbReference type="PROSITE-ProRule" id="PRU00169"/>
    </source>
</evidence>
<dbReference type="InterPro" id="IPR000700">
    <property type="entry name" value="PAS-assoc_C"/>
</dbReference>
<reference evidence="10 11" key="1">
    <citation type="submission" date="2022-04" db="EMBL/GenBank/DDBJ databases">
        <title>Rhizobium coralii sp. nov., isolated from coral Turbinaria peltata.</title>
        <authorList>
            <person name="Sun H."/>
        </authorList>
    </citation>
    <scope>NUCLEOTIDE SEQUENCE [LARGE SCALE GENOMIC DNA]</scope>
    <source>
        <strain evidence="10 11">NTR19</strain>
    </source>
</reference>
<dbReference type="SUPFAM" id="SSF52172">
    <property type="entry name" value="CheY-like"/>
    <property type="match status" value="1"/>
</dbReference>
<dbReference type="Proteomes" id="UP001202827">
    <property type="component" value="Unassembled WGS sequence"/>
</dbReference>
<dbReference type="PRINTS" id="PR00344">
    <property type="entry name" value="BCTRLSENSOR"/>
</dbReference>
<dbReference type="Pfam" id="PF02518">
    <property type="entry name" value="HATPase_c"/>
    <property type="match status" value="1"/>
</dbReference>
<dbReference type="SMART" id="SM00387">
    <property type="entry name" value="HATPase_c"/>
    <property type="match status" value="1"/>
</dbReference>
<dbReference type="InterPro" id="IPR035965">
    <property type="entry name" value="PAS-like_dom_sf"/>
</dbReference>
<evidence type="ECO:0000313" key="10">
    <source>
        <dbReference type="EMBL" id="MCK8782504.1"/>
    </source>
</evidence>
<dbReference type="PROSITE" id="PS50113">
    <property type="entry name" value="PAC"/>
    <property type="match status" value="2"/>
</dbReference>
<dbReference type="PANTHER" id="PTHR43065:SF49">
    <property type="entry name" value="HISTIDINE KINASE"/>
    <property type="match status" value="1"/>
</dbReference>
<dbReference type="PANTHER" id="PTHR43065">
    <property type="entry name" value="SENSOR HISTIDINE KINASE"/>
    <property type="match status" value="1"/>
</dbReference>
<dbReference type="PROSITE" id="PS50112">
    <property type="entry name" value="PAS"/>
    <property type="match status" value="2"/>
</dbReference>
<feature type="coiled-coil region" evidence="5">
    <location>
        <begin position="232"/>
        <end position="259"/>
    </location>
</feature>
<sequence>MEAITDYAIYMLDTEGYVSSWNSGAQRSKGYREDEILGEHFSRFYLPEDRDAGLPARALATAASEGRFESEGWRVRKDGNRYWAHVVIDAIRDPSGQLLGFAKITRDLSERKRAEVELKRSEEQFRLLVQGVTDYAIYMLDPSGNVASWNAGAQRIKGYQPDEIIGKHFSSFYTDEDKAVGLPATALDVAAKEGRFEKEGWRLRKDGTRFWASVIIDAIRDSDGNLIGFAKVTRDITEKREAQRALEKAREELFQAQKMEAVGQLTGGIAHDFNNLLMAVLGSLEIAHRRALQGQDVIPLIENAIKGAQRGASLTQRMLAFSRKQELKLEAVDVLDLVRGMTDLFQRSIGPSISVETIFPLVMPKAFTDANQLESALLNLVVNARDAMPSGGSLVIAAKVREIKEGEVPDLKSGRYICLSVKDEGEGMDAETLASATAPFFTTKGVGKGTGLGLSMVQGLMEQSGGKLVMKSVKGEGTTAELWLPQAQIIVQEMQVPDEAPQQSLPPLTILAVDDDPLVLINTVLMLEDLGHRPLQAQSAEEALRVLKQAPDIELIITDHAMPAMTGSQLAAEIKQREHDIPIILATGYAELPEEADSSLLRLAKPFTQAQLATALAEAVAGKE</sequence>
<proteinExistence type="predicted"/>
<keyword evidence="5" id="KW-0175">Coiled coil</keyword>
<dbReference type="EMBL" id="JALPRY010000031">
    <property type="protein sequence ID" value="MCK8782504.1"/>
    <property type="molecule type" value="Genomic_DNA"/>
</dbReference>
<dbReference type="InterPro" id="IPR036097">
    <property type="entry name" value="HisK_dim/P_sf"/>
</dbReference>
<dbReference type="Pfam" id="PF13426">
    <property type="entry name" value="PAS_9"/>
    <property type="match status" value="1"/>
</dbReference>
<dbReference type="SMART" id="SM00086">
    <property type="entry name" value="PAC"/>
    <property type="match status" value="2"/>
</dbReference>
<dbReference type="InterPro" id="IPR003661">
    <property type="entry name" value="HisK_dim/P_dom"/>
</dbReference>
<dbReference type="RefSeq" id="WP_248684809.1">
    <property type="nucleotide sequence ID" value="NZ_JALPRY010000031.1"/>
</dbReference>
<evidence type="ECO:0000256" key="3">
    <source>
        <dbReference type="ARBA" id="ARBA00022553"/>
    </source>
</evidence>
<dbReference type="InterPro" id="IPR001610">
    <property type="entry name" value="PAC"/>
</dbReference>
<dbReference type="InterPro" id="IPR003594">
    <property type="entry name" value="HATPase_dom"/>
</dbReference>
<keyword evidence="11" id="KW-1185">Reference proteome</keyword>
<dbReference type="PROSITE" id="PS50110">
    <property type="entry name" value="RESPONSE_REGULATORY"/>
    <property type="match status" value="1"/>
</dbReference>
<evidence type="ECO:0000313" key="11">
    <source>
        <dbReference type="Proteomes" id="UP001202827"/>
    </source>
</evidence>
<dbReference type="SMART" id="SM00448">
    <property type="entry name" value="REC"/>
    <property type="match status" value="1"/>
</dbReference>
<evidence type="ECO:0000256" key="2">
    <source>
        <dbReference type="ARBA" id="ARBA00012438"/>
    </source>
</evidence>
<comment type="caution">
    <text evidence="10">The sequence shown here is derived from an EMBL/GenBank/DDBJ whole genome shotgun (WGS) entry which is preliminary data.</text>
</comment>
<dbReference type="Gene3D" id="3.30.450.20">
    <property type="entry name" value="PAS domain"/>
    <property type="match status" value="2"/>
</dbReference>
<evidence type="ECO:0000256" key="5">
    <source>
        <dbReference type="SAM" id="Coils"/>
    </source>
</evidence>
<dbReference type="InterPro" id="IPR005467">
    <property type="entry name" value="His_kinase_dom"/>
</dbReference>
<dbReference type="InterPro" id="IPR013656">
    <property type="entry name" value="PAS_4"/>
</dbReference>
<feature type="modified residue" description="4-aspartylphosphate" evidence="4">
    <location>
        <position position="559"/>
    </location>
</feature>
<feature type="domain" description="PAC" evidence="9">
    <location>
        <begin position="196"/>
        <end position="248"/>
    </location>
</feature>
<dbReference type="InterPro" id="IPR036890">
    <property type="entry name" value="HATPase_C_sf"/>
</dbReference>
<dbReference type="SMART" id="SM00091">
    <property type="entry name" value="PAS"/>
    <property type="match status" value="2"/>
</dbReference>
<feature type="domain" description="Histidine kinase" evidence="6">
    <location>
        <begin position="268"/>
        <end position="488"/>
    </location>
</feature>